<organism evidence="1">
    <name type="scientific">viral metagenome</name>
    <dbReference type="NCBI Taxonomy" id="1070528"/>
    <lineage>
        <taxon>unclassified sequences</taxon>
        <taxon>metagenomes</taxon>
        <taxon>organismal metagenomes</taxon>
    </lineage>
</organism>
<reference evidence="1" key="1">
    <citation type="submission" date="2020-03" db="EMBL/GenBank/DDBJ databases">
        <title>The deep terrestrial virosphere.</title>
        <authorList>
            <person name="Holmfeldt K."/>
            <person name="Nilsson E."/>
            <person name="Simone D."/>
            <person name="Lopez-Fernandez M."/>
            <person name="Wu X."/>
            <person name="de Brujin I."/>
            <person name="Lundin D."/>
            <person name="Andersson A."/>
            <person name="Bertilsson S."/>
            <person name="Dopson M."/>
        </authorList>
    </citation>
    <scope>NUCLEOTIDE SEQUENCE</scope>
    <source>
        <strain evidence="1">MM415B03315</strain>
    </source>
</reference>
<dbReference type="AlphaFoldDB" id="A0A6M3LF10"/>
<dbReference type="EMBL" id="MT143000">
    <property type="protein sequence ID" value="QJA91618.1"/>
    <property type="molecule type" value="Genomic_DNA"/>
</dbReference>
<proteinExistence type="predicted"/>
<sequence length="76" mass="8926">MNKDTERINWLEKKQGKALVSDDFGHWAVVEDGMQNIPDSPPDDIQTTFFIEKEEWKKSIREAIDSAIKEEMERET</sequence>
<gene>
    <name evidence="1" type="ORF">MM415B03315_0012</name>
</gene>
<accession>A0A6M3LF10</accession>
<protein>
    <submittedName>
        <fullName evidence="1">Uncharacterized protein</fullName>
    </submittedName>
</protein>
<evidence type="ECO:0000313" key="1">
    <source>
        <dbReference type="EMBL" id="QJA91618.1"/>
    </source>
</evidence>
<name>A0A6M3LF10_9ZZZZ</name>